<proteinExistence type="predicted"/>
<dbReference type="AlphaFoldDB" id="Q0TVU1"/>
<name>Q0TVU1_PHANO</name>
<evidence type="ECO:0000313" key="2">
    <source>
        <dbReference type="EMBL" id="EAT76241.1"/>
    </source>
</evidence>
<evidence type="ECO:0000256" key="1">
    <source>
        <dbReference type="SAM" id="MobiDB-lite"/>
    </source>
</evidence>
<sequence>MLDSQENLKAEDVDVFGNRRLPVPEREHLNDPAAQPQPRLYQDANATTPTPCAHPDVRLNDDLGCCLSCGEIVDPVQASTQDSGHTTTPSVSVESPPSSAYYMHQDLELSVGREIHLMQLLPGK</sequence>
<dbReference type="GeneID" id="5983463"/>
<dbReference type="Proteomes" id="UP000001055">
    <property type="component" value="Unassembled WGS sequence"/>
</dbReference>
<evidence type="ECO:0000313" key="3">
    <source>
        <dbReference type="Proteomes" id="UP000001055"/>
    </source>
</evidence>
<dbReference type="KEGG" id="pno:SNOG_16416"/>
<accession>Q0TVU1</accession>
<feature type="region of interest" description="Disordered" evidence="1">
    <location>
        <begin position="78"/>
        <end position="98"/>
    </location>
</feature>
<dbReference type="RefSeq" id="XP_001806532.1">
    <property type="nucleotide sequence ID" value="XM_001806480.1"/>
</dbReference>
<gene>
    <name evidence="2" type="ORF">SNOG_16416</name>
</gene>
<feature type="compositionally biased region" description="Basic and acidic residues" evidence="1">
    <location>
        <begin position="1"/>
        <end position="12"/>
    </location>
</feature>
<organism evidence="2 3">
    <name type="scientific">Phaeosphaeria nodorum (strain SN15 / ATCC MYA-4574 / FGSC 10173)</name>
    <name type="common">Glume blotch fungus</name>
    <name type="synonym">Parastagonospora nodorum</name>
    <dbReference type="NCBI Taxonomy" id="321614"/>
    <lineage>
        <taxon>Eukaryota</taxon>
        <taxon>Fungi</taxon>
        <taxon>Dikarya</taxon>
        <taxon>Ascomycota</taxon>
        <taxon>Pezizomycotina</taxon>
        <taxon>Dothideomycetes</taxon>
        <taxon>Pleosporomycetidae</taxon>
        <taxon>Pleosporales</taxon>
        <taxon>Pleosporineae</taxon>
        <taxon>Phaeosphaeriaceae</taxon>
        <taxon>Parastagonospora</taxon>
    </lineage>
</organism>
<reference evidence="3" key="1">
    <citation type="journal article" date="2007" name="Plant Cell">
        <title>Dothideomycete-plant interactions illuminated by genome sequencing and EST analysis of the wheat pathogen Stagonospora nodorum.</title>
        <authorList>
            <person name="Hane J.K."/>
            <person name="Lowe R.G."/>
            <person name="Solomon P.S."/>
            <person name="Tan K.C."/>
            <person name="Schoch C.L."/>
            <person name="Spatafora J.W."/>
            <person name="Crous P.W."/>
            <person name="Kodira C."/>
            <person name="Birren B.W."/>
            <person name="Galagan J.E."/>
            <person name="Torriani S.F."/>
            <person name="McDonald B.A."/>
            <person name="Oliver R.P."/>
        </authorList>
    </citation>
    <scope>NUCLEOTIDE SEQUENCE [LARGE SCALE GENOMIC DNA]</scope>
    <source>
        <strain evidence="3">SN15 / ATCC MYA-4574 / FGSC 10173</strain>
    </source>
</reference>
<protein>
    <submittedName>
        <fullName evidence="2">Uncharacterized protein</fullName>
    </submittedName>
</protein>
<feature type="region of interest" description="Disordered" evidence="1">
    <location>
        <begin position="1"/>
        <end position="53"/>
    </location>
</feature>
<feature type="compositionally biased region" description="Low complexity" evidence="1">
    <location>
        <begin position="86"/>
        <end position="98"/>
    </location>
</feature>
<dbReference type="EMBL" id="CH445371">
    <property type="protein sequence ID" value="EAT76241.1"/>
    <property type="molecule type" value="Genomic_DNA"/>
</dbReference>
<dbReference type="InParanoid" id="Q0TVU1"/>